<dbReference type="PANTHER" id="PTHR34367">
    <property type="entry name" value="OS02G0734667 PROTEIN"/>
    <property type="match status" value="1"/>
</dbReference>
<feature type="compositionally biased region" description="Gly residues" evidence="1">
    <location>
        <begin position="609"/>
        <end position="618"/>
    </location>
</feature>
<dbReference type="PANTHER" id="PTHR34367:SF1">
    <property type="entry name" value="OS04G0528600 PROTEIN"/>
    <property type="match status" value="1"/>
</dbReference>
<evidence type="ECO:0000313" key="2">
    <source>
        <dbReference type="EMBL" id="PSS30121.1"/>
    </source>
</evidence>
<dbReference type="FunCoup" id="A0A2R6RJC2">
    <property type="interactions" value="626"/>
</dbReference>
<evidence type="ECO:0000313" key="3">
    <source>
        <dbReference type="Proteomes" id="UP000241394"/>
    </source>
</evidence>
<proteinExistence type="predicted"/>
<organism evidence="2 3">
    <name type="scientific">Actinidia chinensis var. chinensis</name>
    <name type="common">Chinese soft-hair kiwi</name>
    <dbReference type="NCBI Taxonomy" id="1590841"/>
    <lineage>
        <taxon>Eukaryota</taxon>
        <taxon>Viridiplantae</taxon>
        <taxon>Streptophyta</taxon>
        <taxon>Embryophyta</taxon>
        <taxon>Tracheophyta</taxon>
        <taxon>Spermatophyta</taxon>
        <taxon>Magnoliopsida</taxon>
        <taxon>eudicotyledons</taxon>
        <taxon>Gunneridae</taxon>
        <taxon>Pentapetalae</taxon>
        <taxon>asterids</taxon>
        <taxon>Ericales</taxon>
        <taxon>Actinidiaceae</taxon>
        <taxon>Actinidia</taxon>
    </lineage>
</organism>
<feature type="compositionally biased region" description="Polar residues" evidence="1">
    <location>
        <begin position="343"/>
        <end position="370"/>
    </location>
</feature>
<feature type="compositionally biased region" description="Basic and acidic residues" evidence="1">
    <location>
        <begin position="161"/>
        <end position="174"/>
    </location>
</feature>
<feature type="compositionally biased region" description="Low complexity" evidence="1">
    <location>
        <begin position="279"/>
        <end position="304"/>
    </location>
</feature>
<dbReference type="OMA" id="GTDMEEQ"/>
<feature type="compositionally biased region" description="Basic and acidic residues" evidence="1">
    <location>
        <begin position="383"/>
        <end position="397"/>
    </location>
</feature>
<dbReference type="EMBL" id="NKQK01000005">
    <property type="protein sequence ID" value="PSS30121.1"/>
    <property type="molecule type" value="Genomic_DNA"/>
</dbReference>
<dbReference type="InterPro" id="IPR040412">
    <property type="entry name" value="At1g65710-like"/>
</dbReference>
<reference evidence="2 3" key="1">
    <citation type="submission" date="2017-07" db="EMBL/GenBank/DDBJ databases">
        <title>An improved, manually edited Actinidia chinensis var. chinensis (kiwifruit) genome highlights the challenges associated with draft genomes and gene prediction in plants.</title>
        <authorList>
            <person name="Pilkington S."/>
            <person name="Crowhurst R."/>
            <person name="Hilario E."/>
            <person name="Nardozza S."/>
            <person name="Fraser L."/>
            <person name="Peng Y."/>
            <person name="Gunaseelan K."/>
            <person name="Simpson R."/>
            <person name="Tahir J."/>
            <person name="Deroles S."/>
            <person name="Templeton K."/>
            <person name="Luo Z."/>
            <person name="Davy M."/>
            <person name="Cheng C."/>
            <person name="Mcneilage M."/>
            <person name="Scaglione D."/>
            <person name="Liu Y."/>
            <person name="Zhang Q."/>
            <person name="Datson P."/>
            <person name="De Silva N."/>
            <person name="Gardiner S."/>
            <person name="Bassett H."/>
            <person name="Chagne D."/>
            <person name="Mccallum J."/>
            <person name="Dzierzon H."/>
            <person name="Deng C."/>
            <person name="Wang Y.-Y."/>
            <person name="Barron N."/>
            <person name="Manako K."/>
            <person name="Bowen J."/>
            <person name="Foster T."/>
            <person name="Erridge Z."/>
            <person name="Tiffin H."/>
            <person name="Waite C."/>
            <person name="Davies K."/>
            <person name="Grierson E."/>
            <person name="Laing W."/>
            <person name="Kirk R."/>
            <person name="Chen X."/>
            <person name="Wood M."/>
            <person name="Montefiori M."/>
            <person name="Brummell D."/>
            <person name="Schwinn K."/>
            <person name="Catanach A."/>
            <person name="Fullerton C."/>
            <person name="Li D."/>
            <person name="Meiyalaghan S."/>
            <person name="Nieuwenhuizen N."/>
            <person name="Read N."/>
            <person name="Prakash R."/>
            <person name="Hunter D."/>
            <person name="Zhang H."/>
            <person name="Mckenzie M."/>
            <person name="Knabel M."/>
            <person name="Harris A."/>
            <person name="Allan A."/>
            <person name="Chen A."/>
            <person name="Janssen B."/>
            <person name="Plunkett B."/>
            <person name="Dwamena C."/>
            <person name="Voogd C."/>
            <person name="Leif D."/>
            <person name="Lafferty D."/>
            <person name="Souleyre E."/>
            <person name="Varkonyi-Gasic E."/>
            <person name="Gambi F."/>
            <person name="Hanley J."/>
            <person name="Yao J.-L."/>
            <person name="Cheung J."/>
            <person name="David K."/>
            <person name="Warren B."/>
            <person name="Marsh K."/>
            <person name="Snowden K."/>
            <person name="Lin-Wang K."/>
            <person name="Brian L."/>
            <person name="Martinez-Sanchez M."/>
            <person name="Wang M."/>
            <person name="Ileperuma N."/>
            <person name="Macnee N."/>
            <person name="Campin R."/>
            <person name="Mcatee P."/>
            <person name="Drummond R."/>
            <person name="Espley R."/>
            <person name="Ireland H."/>
            <person name="Wu R."/>
            <person name="Atkinson R."/>
            <person name="Karunairetnam S."/>
            <person name="Bulley S."/>
            <person name="Chunkath S."/>
            <person name="Hanley Z."/>
            <person name="Storey R."/>
            <person name="Thrimawithana A."/>
            <person name="Thomson S."/>
            <person name="David C."/>
            <person name="Testolin R."/>
        </authorList>
    </citation>
    <scope>NUCLEOTIDE SEQUENCE [LARGE SCALE GENOMIC DNA]</scope>
    <source>
        <strain evidence="3">cv. Red5</strain>
        <tissue evidence="2">Young leaf</tissue>
    </source>
</reference>
<feature type="compositionally biased region" description="Basic and acidic residues" evidence="1">
    <location>
        <begin position="35"/>
        <end position="51"/>
    </location>
</feature>
<feature type="compositionally biased region" description="Polar residues" evidence="1">
    <location>
        <begin position="1"/>
        <end position="17"/>
    </location>
</feature>
<accession>A0A2R6RJC2</accession>
<reference evidence="3" key="2">
    <citation type="journal article" date="2018" name="BMC Genomics">
        <title>A manually annotated Actinidia chinensis var. chinensis (kiwifruit) genome highlights the challenges associated with draft genomes and gene prediction in plants.</title>
        <authorList>
            <person name="Pilkington S.M."/>
            <person name="Crowhurst R."/>
            <person name="Hilario E."/>
            <person name="Nardozza S."/>
            <person name="Fraser L."/>
            <person name="Peng Y."/>
            <person name="Gunaseelan K."/>
            <person name="Simpson R."/>
            <person name="Tahir J."/>
            <person name="Deroles S.C."/>
            <person name="Templeton K."/>
            <person name="Luo Z."/>
            <person name="Davy M."/>
            <person name="Cheng C."/>
            <person name="McNeilage M."/>
            <person name="Scaglione D."/>
            <person name="Liu Y."/>
            <person name="Zhang Q."/>
            <person name="Datson P."/>
            <person name="De Silva N."/>
            <person name="Gardiner S.E."/>
            <person name="Bassett H."/>
            <person name="Chagne D."/>
            <person name="McCallum J."/>
            <person name="Dzierzon H."/>
            <person name="Deng C."/>
            <person name="Wang Y.Y."/>
            <person name="Barron L."/>
            <person name="Manako K."/>
            <person name="Bowen J."/>
            <person name="Foster T.M."/>
            <person name="Erridge Z.A."/>
            <person name="Tiffin H."/>
            <person name="Waite C.N."/>
            <person name="Davies K.M."/>
            <person name="Grierson E.P."/>
            <person name="Laing W.A."/>
            <person name="Kirk R."/>
            <person name="Chen X."/>
            <person name="Wood M."/>
            <person name="Montefiori M."/>
            <person name="Brummell D.A."/>
            <person name="Schwinn K.E."/>
            <person name="Catanach A."/>
            <person name="Fullerton C."/>
            <person name="Li D."/>
            <person name="Meiyalaghan S."/>
            <person name="Nieuwenhuizen N."/>
            <person name="Read N."/>
            <person name="Prakash R."/>
            <person name="Hunter D."/>
            <person name="Zhang H."/>
            <person name="McKenzie M."/>
            <person name="Knabel M."/>
            <person name="Harris A."/>
            <person name="Allan A.C."/>
            <person name="Gleave A."/>
            <person name="Chen A."/>
            <person name="Janssen B.J."/>
            <person name="Plunkett B."/>
            <person name="Ampomah-Dwamena C."/>
            <person name="Voogd C."/>
            <person name="Leif D."/>
            <person name="Lafferty D."/>
            <person name="Souleyre E.J.F."/>
            <person name="Varkonyi-Gasic E."/>
            <person name="Gambi F."/>
            <person name="Hanley J."/>
            <person name="Yao J.L."/>
            <person name="Cheung J."/>
            <person name="David K.M."/>
            <person name="Warren B."/>
            <person name="Marsh K."/>
            <person name="Snowden K.C."/>
            <person name="Lin-Wang K."/>
            <person name="Brian L."/>
            <person name="Martinez-Sanchez M."/>
            <person name="Wang M."/>
            <person name="Ileperuma N."/>
            <person name="Macnee N."/>
            <person name="Campin R."/>
            <person name="McAtee P."/>
            <person name="Drummond R.S.M."/>
            <person name="Espley R.V."/>
            <person name="Ireland H.S."/>
            <person name="Wu R."/>
            <person name="Atkinson R.G."/>
            <person name="Karunairetnam S."/>
            <person name="Bulley S."/>
            <person name="Chunkath S."/>
            <person name="Hanley Z."/>
            <person name="Storey R."/>
            <person name="Thrimawithana A.H."/>
            <person name="Thomson S."/>
            <person name="David C."/>
            <person name="Testolin R."/>
            <person name="Huang H."/>
            <person name="Hellens R.P."/>
            <person name="Schaffer R.J."/>
        </authorList>
    </citation>
    <scope>NUCLEOTIDE SEQUENCE [LARGE SCALE GENOMIC DNA]</scope>
    <source>
        <strain evidence="3">cv. Red5</strain>
    </source>
</reference>
<feature type="compositionally biased region" description="Polar residues" evidence="1">
    <location>
        <begin position="621"/>
        <end position="631"/>
    </location>
</feature>
<comment type="caution">
    <text evidence="2">The sequence shown here is derived from an EMBL/GenBank/DDBJ whole genome shotgun (WGS) entry which is preliminary data.</text>
</comment>
<dbReference type="OrthoDB" id="1927466at2759"/>
<feature type="region of interest" description="Disordered" evidence="1">
    <location>
        <begin position="551"/>
        <end position="571"/>
    </location>
</feature>
<feature type="compositionally biased region" description="Gly residues" evidence="1">
    <location>
        <begin position="253"/>
        <end position="263"/>
    </location>
</feature>
<feature type="compositionally biased region" description="Basic and acidic residues" evidence="1">
    <location>
        <begin position="185"/>
        <end position="202"/>
    </location>
</feature>
<dbReference type="InParanoid" id="A0A2R6RJC2"/>
<protein>
    <submittedName>
        <fullName evidence="2">Uncharacterized protein</fullName>
    </submittedName>
</protein>
<name>A0A2R6RJC2_ACTCC</name>
<dbReference type="STRING" id="1590841.A0A2R6RJC2"/>
<feature type="compositionally biased region" description="Polar residues" evidence="1">
    <location>
        <begin position="305"/>
        <end position="321"/>
    </location>
</feature>
<feature type="region of interest" description="Disordered" evidence="1">
    <location>
        <begin position="120"/>
        <end position="266"/>
    </location>
</feature>
<gene>
    <name evidence="2" type="ORF">CEY00_Acc05297</name>
</gene>
<evidence type="ECO:0000256" key="1">
    <source>
        <dbReference type="SAM" id="MobiDB-lite"/>
    </source>
</evidence>
<feature type="compositionally biased region" description="Basic and acidic residues" evidence="1">
    <location>
        <begin position="58"/>
        <end position="68"/>
    </location>
</feature>
<dbReference type="AlphaFoldDB" id="A0A2R6RJC2"/>
<feature type="region of interest" description="Disordered" evidence="1">
    <location>
        <begin position="278"/>
        <end position="400"/>
    </location>
</feature>
<feature type="region of interest" description="Disordered" evidence="1">
    <location>
        <begin position="584"/>
        <end position="631"/>
    </location>
</feature>
<feature type="region of interest" description="Disordered" evidence="1">
    <location>
        <begin position="1"/>
        <end position="99"/>
    </location>
</feature>
<dbReference type="Gramene" id="PSS30121">
    <property type="protein sequence ID" value="PSS30121"/>
    <property type="gene ID" value="CEY00_Acc05297"/>
</dbReference>
<keyword evidence="3" id="KW-1185">Reference proteome</keyword>
<sequence>MGSCLSKKTTICSSSTAIPDPPDQIKANPQITQITEKKNAEEETVKKEIFLIKHRKSHEIDREEKPKPDPTSTSPITSSSEAADANNINLVNGGLPNGGIVVRTSSCSKEEIDAILIQCGRLSRSSSTGNTAGGGRKYSGSKRSYDFEQDVSGGGGGDDVAAERVHRQRQRESKPGSSSGRRRTPSREREQQQQRSGSRERGGSGSSGSGGGRRVSRSPARRSESPITGNNVCNEGSARPGKMVSVPATVSNNGGGGGGGGENASGIKRISVKRNVGEAAAAGCRSGASPRSRSPARANLRAASENQNGNNLQQPPSLSRSNSRKAEQSPFRRNPLAEIDQNCILSQAPIQKPNTENVKSNRVTLQGTDNKTIHGKGTTMNSRAKEQQPVEDNDGKEGLQPMAGNVAVTVVPSGVETKPQAIARSRSSRLSRDLDLNPETLLSPLPSSYTALLLEDIQNFHHKTTTPTISLPECVSKACSIVEAVADLNSTTRSNLSEQFGKKRLVTKDPFVESEVLASDDLMEPSFHKYVTVSRGTAGADRDMEELEIESSGSNSFVSGQQSWVSPSSWEPNSVDSVDCWTSSRWNTDDQTPPTFPKKREFDHQRSGIGRGRVGSGSGIHSTPTLAAAST</sequence>
<feature type="compositionally biased region" description="Polar residues" evidence="1">
    <location>
        <begin position="584"/>
        <end position="593"/>
    </location>
</feature>
<dbReference type="Proteomes" id="UP000241394">
    <property type="component" value="Chromosome LG5"/>
</dbReference>
<feature type="compositionally biased region" description="Gly residues" evidence="1">
    <location>
        <begin position="203"/>
        <end position="213"/>
    </location>
</feature>
<feature type="compositionally biased region" description="Low complexity" evidence="1">
    <location>
        <begin position="70"/>
        <end position="80"/>
    </location>
</feature>